<accession>R9NXH0</accession>
<sequence>MSVSMVLGEICSYEGVKRIGAAMREALRDAGVGDSGTSADEDEDEEDVLDDRGLRRPIRCGELEDGSPLRDFDARRGIRDGEAFARP</sequence>
<dbReference type="Proteomes" id="UP000014071">
    <property type="component" value="Unassembled WGS sequence"/>
</dbReference>
<organism evidence="2 3">
    <name type="scientific">Pseudozyma hubeiensis (strain SY62)</name>
    <name type="common">Yeast</name>
    <dbReference type="NCBI Taxonomy" id="1305764"/>
    <lineage>
        <taxon>Eukaryota</taxon>
        <taxon>Fungi</taxon>
        <taxon>Dikarya</taxon>
        <taxon>Basidiomycota</taxon>
        <taxon>Ustilaginomycotina</taxon>
        <taxon>Ustilaginomycetes</taxon>
        <taxon>Ustilaginales</taxon>
        <taxon>Ustilaginaceae</taxon>
        <taxon>Pseudozyma</taxon>
    </lineage>
</organism>
<dbReference type="HOGENOM" id="CLU_2484286_0_0_1"/>
<proteinExistence type="predicted"/>
<feature type="region of interest" description="Disordered" evidence="1">
    <location>
        <begin position="30"/>
        <end position="87"/>
    </location>
</feature>
<dbReference type="EMBL" id="DF238774">
    <property type="protein sequence ID" value="GAC93252.1"/>
    <property type="molecule type" value="Genomic_DNA"/>
</dbReference>
<feature type="compositionally biased region" description="Acidic residues" evidence="1">
    <location>
        <begin position="39"/>
        <end position="49"/>
    </location>
</feature>
<reference evidence="3" key="1">
    <citation type="journal article" date="2013" name="Genome Announc.">
        <title>Draft genome sequence of the basidiomycetous yeast-like fungus Pseudozyma hubeiensis SY62, which produces an abundant amount of the biosurfactant mannosylerythritol lipids.</title>
        <authorList>
            <person name="Konishi M."/>
            <person name="Hatada Y."/>
            <person name="Horiuchi J."/>
        </authorList>
    </citation>
    <scope>NUCLEOTIDE SEQUENCE [LARGE SCALE GENOMIC DNA]</scope>
    <source>
        <strain evidence="3">SY62</strain>
    </source>
</reference>
<dbReference type="RefSeq" id="XP_012186839.1">
    <property type="nucleotide sequence ID" value="XM_012331449.1"/>
</dbReference>
<evidence type="ECO:0000313" key="3">
    <source>
        <dbReference type="Proteomes" id="UP000014071"/>
    </source>
</evidence>
<evidence type="ECO:0000313" key="2">
    <source>
        <dbReference type="EMBL" id="GAC93252.1"/>
    </source>
</evidence>
<dbReference type="GeneID" id="24106118"/>
<keyword evidence="3" id="KW-1185">Reference proteome</keyword>
<gene>
    <name evidence="2" type="ORF">PHSY_000816</name>
</gene>
<name>R9NXH0_PSEHS</name>
<protein>
    <submittedName>
        <fullName evidence="2">Uncharacterized protein</fullName>
    </submittedName>
</protein>
<evidence type="ECO:0000256" key="1">
    <source>
        <dbReference type="SAM" id="MobiDB-lite"/>
    </source>
</evidence>
<feature type="compositionally biased region" description="Basic and acidic residues" evidence="1">
    <location>
        <begin position="50"/>
        <end position="87"/>
    </location>
</feature>
<dbReference type="AlphaFoldDB" id="R9NXH0"/>